<feature type="chain" id="PRO_5045830184" evidence="1">
    <location>
        <begin position="21"/>
        <end position="203"/>
    </location>
</feature>
<dbReference type="Proteomes" id="UP001498476">
    <property type="component" value="Unassembled WGS sequence"/>
</dbReference>
<sequence>MFSSLKSVTVLGLLALRAAAAPAMELVESGPEALVISLNFNDRNYDDWWLSTTDCEYFMDITATVWEDGSIDPGLRFGEVSGSEGTGQAIVKYKPSFDLKMGAKYQVAFSARSAIVDSSGHNGPGLGSNFGDYLQFVVFNAKGNIFSAWPGKGDSYGAEWYRWHWTFTIGSDQDGPAYFGVIAHPTGKPIDWYLDDVEIIKIT</sequence>
<dbReference type="Gene3D" id="2.60.120.260">
    <property type="entry name" value="Galactose-binding domain-like"/>
    <property type="match status" value="1"/>
</dbReference>
<keyword evidence="1" id="KW-0732">Signal</keyword>
<proteinExistence type="predicted"/>
<keyword evidence="3" id="KW-1185">Reference proteome</keyword>
<evidence type="ECO:0000256" key="1">
    <source>
        <dbReference type="SAM" id="SignalP"/>
    </source>
</evidence>
<reference evidence="2 3" key="1">
    <citation type="journal article" date="2025" name="Microbiol. Resour. Announc.">
        <title>Draft genome sequences for Neonectria magnoliae and Neonectria punicea, canker pathogens of Liriodendron tulipifera and Acer saccharum in West Virginia.</title>
        <authorList>
            <person name="Petronek H.M."/>
            <person name="Kasson M.T."/>
            <person name="Metheny A.M."/>
            <person name="Stauder C.M."/>
            <person name="Lovett B."/>
            <person name="Lynch S.C."/>
            <person name="Garnas J.R."/>
            <person name="Kasson L.R."/>
            <person name="Stajich J.E."/>
        </authorList>
    </citation>
    <scope>NUCLEOTIDE SEQUENCE [LARGE SCALE GENOMIC DNA]</scope>
    <source>
        <strain evidence="2 3">NRRL 64653</strain>
    </source>
</reference>
<dbReference type="SUPFAM" id="SSF49785">
    <property type="entry name" value="Galactose-binding domain-like"/>
    <property type="match status" value="1"/>
</dbReference>
<dbReference type="InterPro" id="IPR008979">
    <property type="entry name" value="Galactose-bd-like_sf"/>
</dbReference>
<organism evidence="2 3">
    <name type="scientific">Neonectria punicea</name>
    <dbReference type="NCBI Taxonomy" id="979145"/>
    <lineage>
        <taxon>Eukaryota</taxon>
        <taxon>Fungi</taxon>
        <taxon>Dikarya</taxon>
        <taxon>Ascomycota</taxon>
        <taxon>Pezizomycotina</taxon>
        <taxon>Sordariomycetes</taxon>
        <taxon>Hypocreomycetidae</taxon>
        <taxon>Hypocreales</taxon>
        <taxon>Nectriaceae</taxon>
        <taxon>Neonectria</taxon>
    </lineage>
</organism>
<dbReference type="EMBL" id="JAZAVJ010000207">
    <property type="protein sequence ID" value="KAK7407878.1"/>
    <property type="molecule type" value="Genomic_DNA"/>
</dbReference>
<evidence type="ECO:0000313" key="2">
    <source>
        <dbReference type="EMBL" id="KAK7407878.1"/>
    </source>
</evidence>
<name>A0ABR1GQX5_9HYPO</name>
<comment type="caution">
    <text evidence="2">The sequence shown here is derived from an EMBL/GenBank/DDBJ whole genome shotgun (WGS) entry which is preliminary data.</text>
</comment>
<gene>
    <name evidence="2" type="ORF">QQX98_009937</name>
</gene>
<feature type="signal peptide" evidence="1">
    <location>
        <begin position="1"/>
        <end position="20"/>
    </location>
</feature>
<accession>A0ABR1GQX5</accession>
<evidence type="ECO:0000313" key="3">
    <source>
        <dbReference type="Proteomes" id="UP001498476"/>
    </source>
</evidence>
<protein>
    <submittedName>
        <fullName evidence="2">Uncharacterized protein</fullName>
    </submittedName>
</protein>